<dbReference type="Gene3D" id="1.10.10.60">
    <property type="entry name" value="Homeodomain-like"/>
    <property type="match status" value="1"/>
</dbReference>
<keyword evidence="2 5" id="KW-0238">DNA-binding</keyword>
<feature type="region of interest" description="Disordered" evidence="3">
    <location>
        <begin position="553"/>
        <end position="576"/>
    </location>
</feature>
<dbReference type="SMART" id="SM00389">
    <property type="entry name" value="HOX"/>
    <property type="match status" value="1"/>
</dbReference>
<dbReference type="InterPro" id="IPR009057">
    <property type="entry name" value="Homeodomain-like_sf"/>
</dbReference>
<dbReference type="Pfam" id="PF00046">
    <property type="entry name" value="Homeodomain"/>
    <property type="match status" value="1"/>
</dbReference>
<protein>
    <submittedName>
        <fullName evidence="5">Dorsal root ganglia homeobox protein</fullName>
    </submittedName>
</protein>
<evidence type="ECO:0000313" key="5">
    <source>
        <dbReference type="EMBL" id="KAK9401595.1"/>
    </source>
</evidence>
<dbReference type="EMBL" id="JAOTOJ010000004">
    <property type="protein sequence ID" value="KAK9401595.1"/>
    <property type="molecule type" value="Genomic_DNA"/>
</dbReference>
<accession>A0AAW1BIK4</accession>
<feature type="region of interest" description="Disordered" evidence="3">
    <location>
        <begin position="334"/>
        <end position="433"/>
    </location>
</feature>
<feature type="compositionally biased region" description="Gly residues" evidence="3">
    <location>
        <begin position="295"/>
        <end position="305"/>
    </location>
</feature>
<feature type="compositionally biased region" description="Low complexity" evidence="3">
    <location>
        <begin position="407"/>
        <end position="420"/>
    </location>
</feature>
<dbReference type="Proteomes" id="UP001474421">
    <property type="component" value="Unassembled WGS sequence"/>
</dbReference>
<dbReference type="GO" id="GO:0000977">
    <property type="term" value="F:RNA polymerase II transcription regulatory region sequence-specific DNA binding"/>
    <property type="evidence" value="ECO:0007669"/>
    <property type="project" value="TreeGrafter"/>
</dbReference>
<dbReference type="GO" id="GO:0000981">
    <property type="term" value="F:DNA-binding transcription factor activity, RNA polymerase II-specific"/>
    <property type="evidence" value="ECO:0007669"/>
    <property type="project" value="TreeGrafter"/>
</dbReference>
<evidence type="ECO:0000259" key="4">
    <source>
        <dbReference type="SMART" id="SM00389"/>
    </source>
</evidence>
<feature type="compositionally biased region" description="Low complexity" evidence="3">
    <location>
        <begin position="112"/>
        <end position="123"/>
    </location>
</feature>
<dbReference type="CDD" id="cd00086">
    <property type="entry name" value="homeodomain"/>
    <property type="match status" value="1"/>
</dbReference>
<dbReference type="AlphaFoldDB" id="A0AAW1BIK4"/>
<feature type="domain" description="Homeobox" evidence="4">
    <location>
        <begin position="586"/>
        <end position="637"/>
    </location>
</feature>
<feature type="region of interest" description="Disordered" evidence="3">
    <location>
        <begin position="290"/>
        <end position="319"/>
    </location>
</feature>
<keyword evidence="2" id="KW-0539">Nucleus</keyword>
<proteinExistence type="predicted"/>
<keyword evidence="6" id="KW-1185">Reference proteome</keyword>
<name>A0AAW1BIK4_CROAD</name>
<dbReference type="PANTHER" id="PTHR24329">
    <property type="entry name" value="HOMEOBOX PROTEIN ARISTALESS"/>
    <property type="match status" value="1"/>
</dbReference>
<evidence type="ECO:0000313" key="6">
    <source>
        <dbReference type="Proteomes" id="UP001474421"/>
    </source>
</evidence>
<feature type="region of interest" description="Disordered" evidence="3">
    <location>
        <begin position="1"/>
        <end position="126"/>
    </location>
</feature>
<feature type="compositionally biased region" description="Basic residues" evidence="3">
    <location>
        <begin position="1"/>
        <end position="17"/>
    </location>
</feature>
<evidence type="ECO:0000256" key="3">
    <source>
        <dbReference type="SAM" id="MobiDB-lite"/>
    </source>
</evidence>
<dbReference type="SUPFAM" id="SSF46689">
    <property type="entry name" value="Homeodomain-like"/>
    <property type="match status" value="1"/>
</dbReference>
<dbReference type="PANTHER" id="PTHR24329:SF542">
    <property type="entry name" value="DORSAL ROOT GANGLIA HOMEOBOX PROTEIN"/>
    <property type="match status" value="1"/>
</dbReference>
<evidence type="ECO:0000256" key="1">
    <source>
        <dbReference type="ARBA" id="ARBA00004123"/>
    </source>
</evidence>
<organism evidence="5 6">
    <name type="scientific">Crotalus adamanteus</name>
    <name type="common">Eastern diamondback rattlesnake</name>
    <dbReference type="NCBI Taxonomy" id="8729"/>
    <lineage>
        <taxon>Eukaryota</taxon>
        <taxon>Metazoa</taxon>
        <taxon>Chordata</taxon>
        <taxon>Craniata</taxon>
        <taxon>Vertebrata</taxon>
        <taxon>Euteleostomi</taxon>
        <taxon>Lepidosauria</taxon>
        <taxon>Squamata</taxon>
        <taxon>Bifurcata</taxon>
        <taxon>Unidentata</taxon>
        <taxon>Episquamata</taxon>
        <taxon>Toxicofera</taxon>
        <taxon>Serpentes</taxon>
        <taxon>Colubroidea</taxon>
        <taxon>Viperidae</taxon>
        <taxon>Crotalinae</taxon>
        <taxon>Crotalus</taxon>
    </lineage>
</organism>
<dbReference type="InterPro" id="IPR050649">
    <property type="entry name" value="Paired_Homeobox_TFs"/>
</dbReference>
<evidence type="ECO:0000256" key="2">
    <source>
        <dbReference type="RuleBase" id="RU000682"/>
    </source>
</evidence>
<comment type="caution">
    <text evidence="5">The sequence shown here is derived from an EMBL/GenBank/DDBJ whole genome shotgun (WGS) entry which is preliminary data.</text>
</comment>
<dbReference type="GO" id="GO:0005634">
    <property type="term" value="C:nucleus"/>
    <property type="evidence" value="ECO:0007669"/>
    <property type="project" value="UniProtKB-SubCell"/>
</dbReference>
<sequence>MVGRRRRGRLARGRHKSPLLEQAGKAPGPRRGGGLPAGERRPLRLPPPAGLSIPADGSDLNVFPALNTGGGGRPRAGRAYPGARPPRPERLRLRRSPARKPGGVSGKGPGRATAAPPLSAPSPERLSFRGEVWPGRRQRALPSLGDGGVPAGERPGRRGRRAWIEACGFFPSGPARRLPPARPGRASGAWAGWANASVASAGQRRSGAGPGRLSGPLGQAFLPRRTPLGRACFAPNGPPLQAPLLCKRGRKADRESLGTCGRSRPEERRLRRRRGGLWAAVALDEAKPVRPLRGRNGGAQTGSGGKPWATGRPPSLRRASPRHLRVSTGAFCLNSGQSQAPRGEFPPPIGSLVGARSLSPARGTEGSGSGLDAPNRAQVPRLSGARGAWTTAPVSPARPLAPPPAPQAGGLPLPRSAAPLSSPPAPARLARKRTRLAGKESRSSGFFPGRFHLCPPLPRRAKRALPIGASRVPLAAAFLWVRLLHRDLNRERRGFPARGRGVPLSCEPRSPVGAPGGCREKAAAPASAVPLSGPFSRLRCHGLRRALHGGLRGRLSPSEAASEPDHLHAPAGTGPLRVKETVLPRGRGAPWAGLEALEAVFAQTHYPDVFTREELAMKINLTEARVQVKERAAARSFARSPSRFGPFSLRALLPWPRAACGQDPFAHLAKGNK</sequence>
<comment type="subcellular location">
    <subcellularLocation>
        <location evidence="1 2">Nucleus</location>
    </subcellularLocation>
</comment>
<gene>
    <name evidence="5" type="ORF">NXF25_009951</name>
</gene>
<keyword evidence="2 5" id="KW-0371">Homeobox</keyword>
<reference evidence="5 6" key="1">
    <citation type="journal article" date="2024" name="Proc. Natl. Acad. Sci. U.S.A.">
        <title>The genetic regulatory architecture and epigenomic basis for age-related changes in rattlesnake venom.</title>
        <authorList>
            <person name="Hogan M.P."/>
            <person name="Holding M.L."/>
            <person name="Nystrom G.S."/>
            <person name="Colston T.J."/>
            <person name="Bartlett D.A."/>
            <person name="Mason A.J."/>
            <person name="Ellsworth S.A."/>
            <person name="Rautsaw R.M."/>
            <person name="Lawrence K.C."/>
            <person name="Strickland J.L."/>
            <person name="He B."/>
            <person name="Fraser P."/>
            <person name="Margres M.J."/>
            <person name="Gilbert D.M."/>
            <person name="Gibbs H.L."/>
            <person name="Parkinson C.L."/>
            <person name="Rokyta D.R."/>
        </authorList>
    </citation>
    <scope>NUCLEOTIDE SEQUENCE [LARGE SCALE GENOMIC DNA]</scope>
    <source>
        <strain evidence="5">DRR0105</strain>
    </source>
</reference>
<dbReference type="InterPro" id="IPR001356">
    <property type="entry name" value="HD"/>
</dbReference>